<dbReference type="InterPro" id="IPR050671">
    <property type="entry name" value="CD300_family_receptors"/>
</dbReference>
<dbReference type="InterPro" id="IPR003599">
    <property type="entry name" value="Ig_sub"/>
</dbReference>
<dbReference type="InterPro" id="IPR013783">
    <property type="entry name" value="Ig-like_fold"/>
</dbReference>
<dbReference type="InterPro" id="IPR036179">
    <property type="entry name" value="Ig-like_dom_sf"/>
</dbReference>
<feature type="region of interest" description="Disordered" evidence="12">
    <location>
        <begin position="300"/>
        <end position="322"/>
    </location>
</feature>
<evidence type="ECO:0000256" key="3">
    <source>
        <dbReference type="ARBA" id="ARBA00022692"/>
    </source>
</evidence>
<comment type="subcellular location">
    <subcellularLocation>
        <location evidence="1">Cell membrane</location>
        <topology evidence="1">Single-pass type I membrane protein</topology>
    </subcellularLocation>
</comment>
<dbReference type="SMART" id="SM00409">
    <property type="entry name" value="IG"/>
    <property type="match status" value="2"/>
</dbReference>
<dbReference type="CDD" id="cd05716">
    <property type="entry name" value="IgV_pIgR_like"/>
    <property type="match status" value="2"/>
</dbReference>
<dbReference type="Gene3D" id="2.60.40.10">
    <property type="entry name" value="Immunoglobulins"/>
    <property type="match status" value="2"/>
</dbReference>
<evidence type="ECO:0000256" key="1">
    <source>
        <dbReference type="ARBA" id="ARBA00004251"/>
    </source>
</evidence>
<dbReference type="Pfam" id="PF07686">
    <property type="entry name" value="V-set"/>
    <property type="match status" value="2"/>
</dbReference>
<evidence type="ECO:0000259" key="13">
    <source>
        <dbReference type="PROSITE" id="PS50835"/>
    </source>
</evidence>
<evidence type="ECO:0000256" key="11">
    <source>
        <dbReference type="ARBA" id="ARBA00043958"/>
    </source>
</evidence>
<protein>
    <submittedName>
        <fullName evidence="14">CMRF35-like molecule 5</fullName>
    </submittedName>
</protein>
<dbReference type="Proteomes" id="UP001623349">
    <property type="component" value="Unassembled WGS sequence"/>
</dbReference>
<keyword evidence="15" id="KW-1185">Reference proteome</keyword>
<dbReference type="InterPro" id="IPR013106">
    <property type="entry name" value="Ig_V-set"/>
</dbReference>
<keyword evidence="10" id="KW-0393">Immunoglobulin domain</keyword>
<evidence type="ECO:0000313" key="14">
    <source>
        <dbReference type="EMBL" id="GAB1297036.1"/>
    </source>
</evidence>
<keyword evidence="9" id="KW-0675">Receptor</keyword>
<keyword evidence="5" id="KW-0391">Immunity</keyword>
<proteinExistence type="inferred from homology"/>
<keyword evidence="4" id="KW-0732">Signal</keyword>
<evidence type="ECO:0000256" key="12">
    <source>
        <dbReference type="SAM" id="MobiDB-lite"/>
    </source>
</evidence>
<comment type="similarity">
    <text evidence="11">Belongs to the CD300 family.</text>
</comment>
<evidence type="ECO:0000256" key="6">
    <source>
        <dbReference type="ARBA" id="ARBA00022989"/>
    </source>
</evidence>
<dbReference type="EMBL" id="BAAFST010000011">
    <property type="protein sequence ID" value="GAB1297036.1"/>
    <property type="molecule type" value="Genomic_DNA"/>
</dbReference>
<name>A0ABQ0FCP6_APOSI</name>
<dbReference type="PROSITE" id="PS50835">
    <property type="entry name" value="IG_LIKE"/>
    <property type="match status" value="2"/>
</dbReference>
<organism evidence="14 15">
    <name type="scientific">Apodemus speciosus</name>
    <name type="common">Large Japanese field mouse</name>
    <dbReference type="NCBI Taxonomy" id="105296"/>
    <lineage>
        <taxon>Eukaryota</taxon>
        <taxon>Metazoa</taxon>
        <taxon>Chordata</taxon>
        <taxon>Craniata</taxon>
        <taxon>Vertebrata</taxon>
        <taxon>Euteleostomi</taxon>
        <taxon>Mammalia</taxon>
        <taxon>Eutheria</taxon>
        <taxon>Euarchontoglires</taxon>
        <taxon>Glires</taxon>
        <taxon>Rodentia</taxon>
        <taxon>Myomorpha</taxon>
        <taxon>Muroidea</taxon>
        <taxon>Muridae</taxon>
        <taxon>Murinae</taxon>
        <taxon>Apodemus</taxon>
    </lineage>
</organism>
<dbReference type="PANTHER" id="PTHR11860:SF101">
    <property type="entry name" value="CMRF35-LIKE MOLECULE 1"/>
    <property type="match status" value="1"/>
</dbReference>
<keyword evidence="2" id="KW-1003">Cell membrane</keyword>
<keyword evidence="3" id="KW-0812">Transmembrane</keyword>
<evidence type="ECO:0000256" key="7">
    <source>
        <dbReference type="ARBA" id="ARBA00023136"/>
    </source>
</evidence>
<evidence type="ECO:0000256" key="8">
    <source>
        <dbReference type="ARBA" id="ARBA00023157"/>
    </source>
</evidence>
<dbReference type="PANTHER" id="PTHR11860">
    <property type="entry name" value="POLYMERIC-IMMUNOGLOBULIN RECEPTOR"/>
    <property type="match status" value="1"/>
</dbReference>
<evidence type="ECO:0000313" key="15">
    <source>
        <dbReference type="Proteomes" id="UP001623349"/>
    </source>
</evidence>
<feature type="domain" description="Ig-like" evidence="13">
    <location>
        <begin position="164"/>
        <end position="279"/>
    </location>
</feature>
<sequence>MSCVPLHCPSTVTGTVGEILSIPCQYEEKFKTHNKYWCRVSDMLQCKDIVKTRSSEESRNGRVSIRDHPDNLTFTVTLEKLTLEDAGTYMCRVSIPFFHRLFKTDDFLPVGLSFEVELSVVPAPITGSSPGNDTNILEYRTSTPVHTQPSVTTDDTIPAPSPQPRVSLCGSTAQDPVTGPAEVRGQEQGSLTVQCRYTSGWKDYQKYWCQGASWKSCEILVETDRSEQMVKKNRVSIRDDQTHFIFTVTMEDLRMSDAGIYWCGITRTSYDPTFKVDVTIDPAPESSNIIMTNIATVLTSTPPTTESTGKEQVTQSSPHTSL</sequence>
<dbReference type="InterPro" id="IPR007110">
    <property type="entry name" value="Ig-like_dom"/>
</dbReference>
<evidence type="ECO:0000256" key="10">
    <source>
        <dbReference type="ARBA" id="ARBA00023319"/>
    </source>
</evidence>
<keyword evidence="7" id="KW-0472">Membrane</keyword>
<keyword evidence="6" id="KW-1133">Transmembrane helix</keyword>
<feature type="compositionally biased region" description="Polar residues" evidence="12">
    <location>
        <begin position="145"/>
        <end position="155"/>
    </location>
</feature>
<dbReference type="SUPFAM" id="SSF48726">
    <property type="entry name" value="Immunoglobulin"/>
    <property type="match status" value="2"/>
</dbReference>
<evidence type="ECO:0000256" key="2">
    <source>
        <dbReference type="ARBA" id="ARBA00022475"/>
    </source>
</evidence>
<feature type="domain" description="Ig-like" evidence="13">
    <location>
        <begin position="1"/>
        <end position="94"/>
    </location>
</feature>
<accession>A0ABQ0FCP6</accession>
<keyword evidence="8" id="KW-1015">Disulfide bond</keyword>
<feature type="region of interest" description="Disordered" evidence="12">
    <location>
        <begin position="145"/>
        <end position="164"/>
    </location>
</feature>
<comment type="caution">
    <text evidence="14">The sequence shown here is derived from an EMBL/GenBank/DDBJ whole genome shotgun (WGS) entry which is preliminary data.</text>
</comment>
<evidence type="ECO:0000256" key="5">
    <source>
        <dbReference type="ARBA" id="ARBA00022859"/>
    </source>
</evidence>
<reference evidence="14 15" key="1">
    <citation type="submission" date="2024-08" db="EMBL/GenBank/DDBJ databases">
        <title>The draft genome of Apodemus speciosus.</title>
        <authorList>
            <person name="Nabeshima K."/>
            <person name="Suzuki S."/>
            <person name="Onuma M."/>
        </authorList>
    </citation>
    <scope>NUCLEOTIDE SEQUENCE [LARGE SCALE GENOMIC DNA]</scope>
    <source>
        <strain evidence="14">IB14-021</strain>
    </source>
</reference>
<evidence type="ECO:0000256" key="4">
    <source>
        <dbReference type="ARBA" id="ARBA00022729"/>
    </source>
</evidence>
<gene>
    <name evidence="14" type="ORF">APTSU1_001227200</name>
</gene>
<evidence type="ECO:0000256" key="9">
    <source>
        <dbReference type="ARBA" id="ARBA00023170"/>
    </source>
</evidence>